<comment type="cofactor">
    <cofactor evidence="5">
        <name>Mg(2+)</name>
        <dbReference type="ChEBI" id="CHEBI:18420"/>
    </cofactor>
</comment>
<feature type="binding site" evidence="5">
    <location>
        <position position="106"/>
    </location>
    <ligand>
        <name>Mg(2+)</name>
        <dbReference type="ChEBI" id="CHEBI:18420"/>
    </ligand>
</feature>
<dbReference type="eggNOG" id="COG1848">
    <property type="taxonomic scope" value="Bacteria"/>
</dbReference>
<dbReference type="GO" id="GO:0016787">
    <property type="term" value="F:hydrolase activity"/>
    <property type="evidence" value="ECO:0007669"/>
    <property type="project" value="UniProtKB-KW"/>
</dbReference>
<dbReference type="InterPro" id="IPR022907">
    <property type="entry name" value="VapC_family"/>
</dbReference>
<keyword evidence="3 5" id="KW-0479">Metal-binding</keyword>
<dbReference type="GO" id="GO:0000287">
    <property type="term" value="F:magnesium ion binding"/>
    <property type="evidence" value="ECO:0007669"/>
    <property type="project" value="UniProtKB-UniRule"/>
</dbReference>
<gene>
    <name evidence="5" type="primary">vapC</name>
    <name evidence="7" type="ordered locus">Tbd_0894</name>
</gene>
<keyword evidence="8" id="KW-1185">Reference proteome</keyword>
<keyword evidence="4 5" id="KW-0378">Hydrolase</keyword>
<proteinExistence type="inferred from homology"/>
<dbReference type="KEGG" id="tbd:Tbd_0894"/>
<evidence type="ECO:0000256" key="4">
    <source>
        <dbReference type="ARBA" id="ARBA00022801"/>
    </source>
</evidence>
<dbReference type="GO" id="GO:0090729">
    <property type="term" value="F:toxin activity"/>
    <property type="evidence" value="ECO:0007669"/>
    <property type="project" value="UniProtKB-KW"/>
</dbReference>
<dbReference type="EMBL" id="CP000116">
    <property type="protein sequence ID" value="AAZ96847.1"/>
    <property type="molecule type" value="Genomic_DNA"/>
</dbReference>
<dbReference type="SUPFAM" id="SSF88723">
    <property type="entry name" value="PIN domain-like"/>
    <property type="match status" value="1"/>
</dbReference>
<comment type="similarity">
    <text evidence="5">Belongs to the PINc/VapC protein family.</text>
</comment>
<organism evidence="7 8">
    <name type="scientific">Thiobacillus denitrificans (strain ATCC 25259 / T1)</name>
    <dbReference type="NCBI Taxonomy" id="292415"/>
    <lineage>
        <taxon>Bacteria</taxon>
        <taxon>Pseudomonadati</taxon>
        <taxon>Pseudomonadota</taxon>
        <taxon>Betaproteobacteria</taxon>
        <taxon>Nitrosomonadales</taxon>
        <taxon>Thiobacillaceae</taxon>
        <taxon>Thiobacillus</taxon>
    </lineage>
</organism>
<evidence type="ECO:0000313" key="7">
    <source>
        <dbReference type="EMBL" id="AAZ96847.1"/>
    </source>
</evidence>
<keyword evidence="5" id="KW-0800">Toxin</keyword>
<keyword evidence="2 5" id="KW-0540">Nuclease</keyword>
<dbReference type="STRING" id="292415.Tbd_0894"/>
<evidence type="ECO:0000256" key="1">
    <source>
        <dbReference type="ARBA" id="ARBA00022649"/>
    </source>
</evidence>
<evidence type="ECO:0000259" key="6">
    <source>
        <dbReference type="Pfam" id="PF01850"/>
    </source>
</evidence>
<dbReference type="Gene3D" id="3.40.50.1010">
    <property type="entry name" value="5'-nuclease"/>
    <property type="match status" value="1"/>
</dbReference>
<evidence type="ECO:0000313" key="8">
    <source>
        <dbReference type="Proteomes" id="UP000008291"/>
    </source>
</evidence>
<dbReference type="InterPro" id="IPR029060">
    <property type="entry name" value="PIN-like_dom_sf"/>
</dbReference>
<accession>Q3SKD8</accession>
<dbReference type="Proteomes" id="UP000008291">
    <property type="component" value="Chromosome"/>
</dbReference>
<evidence type="ECO:0000256" key="5">
    <source>
        <dbReference type="HAMAP-Rule" id="MF_00265"/>
    </source>
</evidence>
<sequence>MSAYIDTSALAKCYIREPRSLDVLDWVDAQDEVATSPLTLVEFRCVLARRRRAQQIDLQLERVALAEFDRDVQATAWRIQQDASSLFVEARQLIDLIPELPLRALDALHLAYARHYGAVSFATADKHQADAARALGIPVFTFY</sequence>
<comment type="function">
    <text evidence="5">Toxic component of a toxin-antitoxin (TA) system. An RNase.</text>
</comment>
<dbReference type="InterPro" id="IPR002716">
    <property type="entry name" value="PIN_dom"/>
</dbReference>
<dbReference type="HOGENOM" id="CLU_119496_4_0_4"/>
<name>Q3SKD8_THIDA</name>
<protein>
    <recommendedName>
        <fullName evidence="5">Ribonuclease VapC</fullName>
        <shortName evidence="5">RNase VapC</shortName>
        <ecNumber evidence="5">3.1.-.-</ecNumber>
    </recommendedName>
    <alternativeName>
        <fullName evidence="5">Toxin VapC</fullName>
    </alternativeName>
</protein>
<feature type="binding site" evidence="5">
    <location>
        <position position="6"/>
    </location>
    <ligand>
        <name>Mg(2+)</name>
        <dbReference type="ChEBI" id="CHEBI:18420"/>
    </ligand>
</feature>
<evidence type="ECO:0000256" key="2">
    <source>
        <dbReference type="ARBA" id="ARBA00022722"/>
    </source>
</evidence>
<dbReference type="Pfam" id="PF01850">
    <property type="entry name" value="PIN"/>
    <property type="match status" value="1"/>
</dbReference>
<dbReference type="HAMAP" id="MF_00265">
    <property type="entry name" value="VapC_Nob1"/>
    <property type="match status" value="1"/>
</dbReference>
<feature type="domain" description="PIN" evidence="6">
    <location>
        <begin position="4"/>
        <end position="133"/>
    </location>
</feature>
<dbReference type="OrthoDB" id="9811737at2"/>
<dbReference type="RefSeq" id="WP_011311406.1">
    <property type="nucleotide sequence ID" value="NC_007404.1"/>
</dbReference>
<keyword evidence="5" id="KW-0460">Magnesium</keyword>
<reference evidence="7 8" key="1">
    <citation type="journal article" date="2006" name="J. Bacteriol.">
        <title>The genome sequence of the obligately chemolithoautotrophic, facultatively anaerobic bacterium Thiobacillus denitrificans.</title>
        <authorList>
            <person name="Beller H.R."/>
            <person name="Chain P.S."/>
            <person name="Letain T.E."/>
            <person name="Chakicherla A."/>
            <person name="Larimer F.W."/>
            <person name="Richardson P.M."/>
            <person name="Coleman M.A."/>
            <person name="Wood A.P."/>
            <person name="Kelly D.P."/>
        </authorList>
    </citation>
    <scope>NUCLEOTIDE SEQUENCE [LARGE SCALE GENOMIC DNA]</scope>
    <source>
        <strain evidence="7 8">ATCC 25259</strain>
    </source>
</reference>
<dbReference type="AlphaFoldDB" id="Q3SKD8"/>
<dbReference type="GO" id="GO:0004540">
    <property type="term" value="F:RNA nuclease activity"/>
    <property type="evidence" value="ECO:0007669"/>
    <property type="project" value="InterPro"/>
</dbReference>
<dbReference type="CDD" id="cd09874">
    <property type="entry name" value="PIN_MT3492-like"/>
    <property type="match status" value="1"/>
</dbReference>
<dbReference type="EC" id="3.1.-.-" evidence="5"/>
<keyword evidence="1 5" id="KW-1277">Toxin-antitoxin system</keyword>
<evidence type="ECO:0000256" key="3">
    <source>
        <dbReference type="ARBA" id="ARBA00022723"/>
    </source>
</evidence>